<accession>A0A437PWK4</accession>
<dbReference type="EMBL" id="SACY01000001">
    <property type="protein sequence ID" value="RVU26654.1"/>
    <property type="molecule type" value="Genomic_DNA"/>
</dbReference>
<protein>
    <submittedName>
        <fullName evidence="1">Uncharacterized protein</fullName>
    </submittedName>
</protein>
<proteinExistence type="predicted"/>
<evidence type="ECO:0000313" key="2">
    <source>
        <dbReference type="Proteomes" id="UP000282832"/>
    </source>
</evidence>
<reference evidence="1 2" key="1">
    <citation type="submission" date="2019-01" db="EMBL/GenBank/DDBJ databases">
        <authorList>
            <person name="Chen W.-M."/>
        </authorList>
    </citation>
    <scope>NUCLEOTIDE SEQUENCE [LARGE SCALE GENOMIC DNA]</scope>
    <source>
        <strain evidence="1 2">FSY-15</strain>
    </source>
</reference>
<dbReference type="Proteomes" id="UP000282832">
    <property type="component" value="Unassembled WGS sequence"/>
</dbReference>
<dbReference type="AlphaFoldDB" id="A0A437PWK4"/>
<comment type="caution">
    <text evidence="1">The sequence shown here is derived from an EMBL/GenBank/DDBJ whole genome shotgun (WGS) entry which is preliminary data.</text>
</comment>
<evidence type="ECO:0000313" key="1">
    <source>
        <dbReference type="EMBL" id="RVU26654.1"/>
    </source>
</evidence>
<gene>
    <name evidence="1" type="ORF">EOJ36_01265</name>
</gene>
<keyword evidence="2" id="KW-1185">Reference proteome</keyword>
<dbReference type="OrthoDB" id="980465at2"/>
<dbReference type="RefSeq" id="WP_127802205.1">
    <property type="nucleotide sequence ID" value="NZ_SACY01000001.1"/>
</dbReference>
<name>A0A437PWK4_9BACT</name>
<sequence length="210" mass="24090">MKLIKILVGTILLLSFGYLLKFILEMEEIEHQETFESSIPVDSNQSIDKNISQFIDTTSTESTIGSTTHIGDYKAEFQDGKLKVFTLDNLLLEQSISTKGFQYLLSSDLNTDELPEFWLFFKENKGVKVLGFQLKKAKLIPLNFPEVKGRQRIGYIGNDSLYLEKGLLVRDFKFSGDANSDFPEGFRKCFYAFGLDKSFVLKKTLDYEKR</sequence>
<organism evidence="1 2">
    <name type="scientific">Sandaracinomonas limnophila</name>
    <dbReference type="NCBI Taxonomy" id="1862386"/>
    <lineage>
        <taxon>Bacteria</taxon>
        <taxon>Pseudomonadati</taxon>
        <taxon>Bacteroidota</taxon>
        <taxon>Cytophagia</taxon>
        <taxon>Cytophagales</taxon>
        <taxon>Flectobacillaceae</taxon>
        <taxon>Sandaracinomonas</taxon>
    </lineage>
</organism>